<accession>A0A1I7XWA3</accession>
<feature type="compositionally biased region" description="Low complexity" evidence="1">
    <location>
        <begin position="72"/>
        <end position="83"/>
    </location>
</feature>
<protein>
    <submittedName>
        <fullName evidence="3">Uncharacterized protein</fullName>
    </submittedName>
</protein>
<name>A0A1I7XWA3_9BILA</name>
<evidence type="ECO:0000313" key="2">
    <source>
        <dbReference type="Proteomes" id="UP000095287"/>
    </source>
</evidence>
<feature type="compositionally biased region" description="Basic residues" evidence="1">
    <location>
        <begin position="11"/>
        <end position="21"/>
    </location>
</feature>
<reference evidence="3" key="1">
    <citation type="submission" date="2016-11" db="UniProtKB">
        <authorList>
            <consortium name="WormBaseParasite"/>
        </authorList>
    </citation>
    <scope>IDENTIFICATION</scope>
</reference>
<evidence type="ECO:0000313" key="3">
    <source>
        <dbReference type="WBParaSite" id="L893_g10244.t1"/>
    </source>
</evidence>
<evidence type="ECO:0000256" key="1">
    <source>
        <dbReference type="SAM" id="MobiDB-lite"/>
    </source>
</evidence>
<feature type="compositionally biased region" description="Basic and acidic residues" evidence="1">
    <location>
        <begin position="95"/>
        <end position="125"/>
    </location>
</feature>
<feature type="region of interest" description="Disordered" evidence="1">
    <location>
        <begin position="65"/>
        <end position="125"/>
    </location>
</feature>
<dbReference type="WBParaSite" id="L893_g10244.t1">
    <property type="protein sequence ID" value="L893_g10244.t1"/>
    <property type="gene ID" value="L893_g10244"/>
</dbReference>
<dbReference type="AlphaFoldDB" id="A0A1I7XWA3"/>
<organism evidence="2 3">
    <name type="scientific">Steinernema glaseri</name>
    <dbReference type="NCBI Taxonomy" id="37863"/>
    <lineage>
        <taxon>Eukaryota</taxon>
        <taxon>Metazoa</taxon>
        <taxon>Ecdysozoa</taxon>
        <taxon>Nematoda</taxon>
        <taxon>Chromadorea</taxon>
        <taxon>Rhabditida</taxon>
        <taxon>Tylenchina</taxon>
        <taxon>Panagrolaimomorpha</taxon>
        <taxon>Strongyloidoidea</taxon>
        <taxon>Steinernematidae</taxon>
        <taxon>Steinernema</taxon>
    </lineage>
</organism>
<proteinExistence type="predicted"/>
<dbReference type="Proteomes" id="UP000095287">
    <property type="component" value="Unplaced"/>
</dbReference>
<feature type="region of interest" description="Disordered" evidence="1">
    <location>
        <begin position="1"/>
        <end position="32"/>
    </location>
</feature>
<keyword evidence="2" id="KW-1185">Reference proteome</keyword>
<sequence>MAGMSLLKNNKQIHKGARRCHVNTTGRDSPSCAAVYGSETVLGTEPSLSKCLLLGKAADFTRGNVHERMSHVRQSSRSSSALSQNKVGRSGKRGAKSEERGAKSEEERRKEGTRQAENKRLYPQE</sequence>